<name>A0A839E320_9PSEU</name>
<gene>
    <name evidence="2" type="ORF">FHX42_003531</name>
</gene>
<keyword evidence="3" id="KW-1185">Reference proteome</keyword>
<proteinExistence type="predicted"/>
<dbReference type="EMBL" id="JACGWZ010000005">
    <property type="protein sequence ID" value="MBA8826155.1"/>
    <property type="molecule type" value="Genomic_DNA"/>
</dbReference>
<feature type="compositionally biased region" description="Basic residues" evidence="1">
    <location>
        <begin position="279"/>
        <end position="289"/>
    </location>
</feature>
<evidence type="ECO:0000313" key="2">
    <source>
        <dbReference type="EMBL" id="MBA8826155.1"/>
    </source>
</evidence>
<sequence>MSEYQYYEFVAVDRPLDDRQQAEMRSLSTSARITATSFVDEYHQGDFRGEPGELVERCYDAHLYLANWGTRRVMLRLPRGLLELDVAEQYCVGDQVTAWTVGEHLVLDLTSEDDPGERDVDVRESLSAIVGARAELAAGDHRPLYLAWLAGYGTWERDEDAFDRAQDDESEPPVPPGLRTLTTAQRELADFLRLDEGLLAVAAEVSPPLREVTDEPDQLTTWVTNLPAAEKDQLLRRIVRDQAAVVRMELLRRFRDETTTTNPAPSHRTVAELLDGAAKRRTERQHHTAAQHAAKEE</sequence>
<comment type="caution">
    <text evidence="2">The sequence shown here is derived from an EMBL/GenBank/DDBJ whole genome shotgun (WGS) entry which is preliminary data.</text>
</comment>
<evidence type="ECO:0000313" key="3">
    <source>
        <dbReference type="Proteomes" id="UP000569329"/>
    </source>
</evidence>
<protein>
    <submittedName>
        <fullName evidence="2">Uncharacterized protein</fullName>
    </submittedName>
</protein>
<evidence type="ECO:0000256" key="1">
    <source>
        <dbReference type="SAM" id="MobiDB-lite"/>
    </source>
</evidence>
<dbReference type="RefSeq" id="WP_182545425.1">
    <property type="nucleotide sequence ID" value="NZ_JACGWZ010000005.1"/>
</dbReference>
<dbReference type="AlphaFoldDB" id="A0A839E320"/>
<reference evidence="2 3" key="1">
    <citation type="submission" date="2020-07" db="EMBL/GenBank/DDBJ databases">
        <title>Sequencing the genomes of 1000 actinobacteria strains.</title>
        <authorList>
            <person name="Klenk H.-P."/>
        </authorList>
    </citation>
    <scope>NUCLEOTIDE SEQUENCE [LARGE SCALE GENOMIC DNA]</scope>
    <source>
        <strain evidence="2 3">DSM 45975</strain>
    </source>
</reference>
<dbReference type="Proteomes" id="UP000569329">
    <property type="component" value="Unassembled WGS sequence"/>
</dbReference>
<organism evidence="2 3">
    <name type="scientific">Halosaccharopolyspora lacisalsi</name>
    <dbReference type="NCBI Taxonomy" id="1000566"/>
    <lineage>
        <taxon>Bacteria</taxon>
        <taxon>Bacillati</taxon>
        <taxon>Actinomycetota</taxon>
        <taxon>Actinomycetes</taxon>
        <taxon>Pseudonocardiales</taxon>
        <taxon>Pseudonocardiaceae</taxon>
        <taxon>Halosaccharopolyspora</taxon>
    </lineage>
</organism>
<feature type="region of interest" description="Disordered" evidence="1">
    <location>
        <begin position="277"/>
        <end position="297"/>
    </location>
</feature>
<accession>A0A839E320</accession>